<keyword evidence="2" id="KW-1185">Reference proteome</keyword>
<evidence type="ECO:0000313" key="1">
    <source>
        <dbReference type="EMBL" id="OPJ56414.1"/>
    </source>
</evidence>
<comment type="caution">
    <text evidence="1">The sequence shown here is derived from an EMBL/GenBank/DDBJ whole genome shotgun (WGS) entry which is preliminary data.</text>
</comment>
<dbReference type="RefSeq" id="WP_169835120.1">
    <property type="nucleotide sequence ID" value="NZ_MZGW01000002.1"/>
</dbReference>
<dbReference type="EMBL" id="MZGW01000002">
    <property type="protein sequence ID" value="OPJ56414.1"/>
    <property type="molecule type" value="Genomic_DNA"/>
</dbReference>
<accession>A0A1V4I956</accession>
<dbReference type="AlphaFoldDB" id="A0A1V4I956"/>
<protein>
    <submittedName>
        <fullName evidence="1">Uncharacterized protein</fullName>
    </submittedName>
</protein>
<dbReference type="STRING" id="29349.CLOTH_08180"/>
<dbReference type="Proteomes" id="UP000190140">
    <property type="component" value="Unassembled WGS sequence"/>
</dbReference>
<organism evidence="1 2">
    <name type="scientific">Alkalithermobacter paradoxus</name>
    <dbReference type="NCBI Taxonomy" id="29349"/>
    <lineage>
        <taxon>Bacteria</taxon>
        <taxon>Bacillati</taxon>
        <taxon>Bacillota</taxon>
        <taxon>Clostridia</taxon>
        <taxon>Peptostreptococcales</taxon>
        <taxon>Tepidibacteraceae</taxon>
        <taxon>Alkalithermobacter</taxon>
    </lineage>
</organism>
<name>A0A1V4I956_9FIRM</name>
<proteinExistence type="predicted"/>
<reference evidence="1 2" key="1">
    <citation type="submission" date="2017-03" db="EMBL/GenBank/DDBJ databases">
        <title>Genome sequence of Clostridium thermoalcaliphilum DSM 7309.</title>
        <authorList>
            <person name="Poehlein A."/>
            <person name="Daniel R."/>
        </authorList>
    </citation>
    <scope>NUCLEOTIDE SEQUENCE [LARGE SCALE GENOMIC DNA]</scope>
    <source>
        <strain evidence="1 2">DSM 7309</strain>
    </source>
</reference>
<gene>
    <name evidence="1" type="ORF">CLOTH_08180</name>
</gene>
<evidence type="ECO:0000313" key="2">
    <source>
        <dbReference type="Proteomes" id="UP000190140"/>
    </source>
</evidence>
<sequence length="47" mass="5653">MKIYYNEIFLVLLLIILISIQYSINKIIVILKEIRNILCEVKIKDKM</sequence>